<dbReference type="EMBL" id="KN824857">
    <property type="protein sequence ID" value="KIK99501.1"/>
    <property type="molecule type" value="Genomic_DNA"/>
</dbReference>
<dbReference type="InterPro" id="IPR019481">
    <property type="entry name" value="TFIIIC_triple_barrel"/>
</dbReference>
<gene>
    <name evidence="2" type="ORF">PAXRUDRAFT_131935</name>
</gene>
<dbReference type="AlphaFoldDB" id="A0A0D0E4W9"/>
<dbReference type="Pfam" id="PF10419">
    <property type="entry name" value="TFIIIC_sub6"/>
    <property type="match status" value="1"/>
</dbReference>
<organism evidence="2 3">
    <name type="scientific">Paxillus rubicundulus Ve08.2h10</name>
    <dbReference type="NCBI Taxonomy" id="930991"/>
    <lineage>
        <taxon>Eukaryota</taxon>
        <taxon>Fungi</taxon>
        <taxon>Dikarya</taxon>
        <taxon>Basidiomycota</taxon>
        <taxon>Agaricomycotina</taxon>
        <taxon>Agaricomycetes</taxon>
        <taxon>Agaricomycetidae</taxon>
        <taxon>Boletales</taxon>
        <taxon>Paxilineae</taxon>
        <taxon>Paxillaceae</taxon>
        <taxon>Paxillus</taxon>
    </lineage>
</organism>
<evidence type="ECO:0000313" key="2">
    <source>
        <dbReference type="EMBL" id="KIK99501.1"/>
    </source>
</evidence>
<dbReference type="PANTHER" id="PTHR21860">
    <property type="entry name" value="TRANSCRIPTION INITIATION FACTOR IIIC TFIIIC , POLYPEPTIDE 6-RELATED"/>
    <property type="match status" value="1"/>
</dbReference>
<dbReference type="HOGENOM" id="CLU_162166_0_0_1"/>
<reference evidence="2 3" key="1">
    <citation type="submission" date="2014-04" db="EMBL/GenBank/DDBJ databases">
        <authorList>
            <consortium name="DOE Joint Genome Institute"/>
            <person name="Kuo A."/>
            <person name="Kohler A."/>
            <person name="Jargeat P."/>
            <person name="Nagy L.G."/>
            <person name="Floudas D."/>
            <person name="Copeland A."/>
            <person name="Barry K.W."/>
            <person name="Cichocki N."/>
            <person name="Veneault-Fourrey C."/>
            <person name="LaButti K."/>
            <person name="Lindquist E.A."/>
            <person name="Lipzen A."/>
            <person name="Lundell T."/>
            <person name="Morin E."/>
            <person name="Murat C."/>
            <person name="Sun H."/>
            <person name="Tunlid A."/>
            <person name="Henrissat B."/>
            <person name="Grigoriev I.V."/>
            <person name="Hibbett D.S."/>
            <person name="Martin F."/>
            <person name="Nordberg H.P."/>
            <person name="Cantor M.N."/>
            <person name="Hua S.X."/>
        </authorList>
    </citation>
    <scope>NUCLEOTIDE SEQUENCE [LARGE SCALE GENOMIC DNA]</scope>
    <source>
        <strain evidence="2 3">Ve08.2h10</strain>
    </source>
</reference>
<evidence type="ECO:0000259" key="1">
    <source>
        <dbReference type="Pfam" id="PF10419"/>
    </source>
</evidence>
<accession>A0A0D0E4W9</accession>
<reference evidence="3" key="2">
    <citation type="submission" date="2015-01" db="EMBL/GenBank/DDBJ databases">
        <title>Evolutionary Origins and Diversification of the Mycorrhizal Mutualists.</title>
        <authorList>
            <consortium name="DOE Joint Genome Institute"/>
            <consortium name="Mycorrhizal Genomics Consortium"/>
            <person name="Kohler A."/>
            <person name="Kuo A."/>
            <person name="Nagy L.G."/>
            <person name="Floudas D."/>
            <person name="Copeland A."/>
            <person name="Barry K.W."/>
            <person name="Cichocki N."/>
            <person name="Veneault-Fourrey C."/>
            <person name="LaButti K."/>
            <person name="Lindquist E.A."/>
            <person name="Lipzen A."/>
            <person name="Lundell T."/>
            <person name="Morin E."/>
            <person name="Murat C."/>
            <person name="Riley R."/>
            <person name="Ohm R."/>
            <person name="Sun H."/>
            <person name="Tunlid A."/>
            <person name="Henrissat B."/>
            <person name="Grigoriev I.V."/>
            <person name="Hibbett D.S."/>
            <person name="Martin F."/>
        </authorList>
    </citation>
    <scope>NUCLEOTIDE SEQUENCE [LARGE SCALE GENOMIC DNA]</scope>
    <source>
        <strain evidence="3">Ve08.2h10</strain>
    </source>
</reference>
<dbReference type="Proteomes" id="UP000054538">
    <property type="component" value="Unassembled WGS sequence"/>
</dbReference>
<dbReference type="Gene3D" id="2.60.40.4370">
    <property type="match status" value="1"/>
</dbReference>
<keyword evidence="3" id="KW-1185">Reference proteome</keyword>
<dbReference type="STRING" id="930991.A0A0D0E4W9"/>
<dbReference type="OrthoDB" id="1877767at2759"/>
<dbReference type="GO" id="GO:0000127">
    <property type="term" value="C:transcription factor TFIIIC complex"/>
    <property type="evidence" value="ECO:0007669"/>
    <property type="project" value="TreeGrafter"/>
</dbReference>
<feature type="domain" description="Transcription factor TFIIIC triple barrel" evidence="1">
    <location>
        <begin position="25"/>
        <end position="90"/>
    </location>
</feature>
<dbReference type="InterPro" id="IPR042771">
    <property type="entry name" value="GTF3C6-like"/>
</dbReference>
<sequence length="107" mass="12041">MPAQTLVPGYKQVESFGPDEDYLDEEEEVSYVTLDLGMVEPTLLPSSSTYRLIGLDTPTPFLQLSGSIFKGRHDTLLGTELLFTEEKRRGRSGRISVSREKLNIGYR</sequence>
<dbReference type="PANTHER" id="PTHR21860:SF2">
    <property type="entry name" value="GENERAL TRANSCRIPTION FACTOR 3C POLYPEPTIDE 6"/>
    <property type="match status" value="1"/>
</dbReference>
<dbReference type="InParanoid" id="A0A0D0E4W9"/>
<dbReference type="GO" id="GO:0006383">
    <property type="term" value="P:transcription by RNA polymerase III"/>
    <property type="evidence" value="ECO:0007669"/>
    <property type="project" value="InterPro"/>
</dbReference>
<protein>
    <recommendedName>
        <fullName evidence="1">Transcription factor TFIIIC triple barrel domain-containing protein</fullName>
    </recommendedName>
</protein>
<proteinExistence type="predicted"/>
<evidence type="ECO:0000313" key="3">
    <source>
        <dbReference type="Proteomes" id="UP000054538"/>
    </source>
</evidence>
<name>A0A0D0E4W9_9AGAM</name>